<proteinExistence type="predicted"/>
<dbReference type="EMBL" id="CASHTH010003299">
    <property type="protein sequence ID" value="CAI8043083.1"/>
    <property type="molecule type" value="Genomic_DNA"/>
</dbReference>
<sequence length="294" mass="33458">MTAALDFAGQGLGFALCHDGENLEACLNDFLKSPETIVSILSETFTVQSSTLYQLKCQIEDFSSQRKKICYDVLNFIREIDKLCQLCNDERWEKVDAEIGMRLREQVVHFNLEDTDMFPETVEFFGEMGLRLGVAVSLLTRFEADCKALRDDSQRVLAVAEDGEWTSKAWKRFFGVVSIVALVTSLVALKPAVIFGSAAFTAGRGFKHYEEQYREMKEKVHTMKRKANELFTTATEVKERMCPTELEAEYSNANRPRPKLLSVKSSVTTLFSRLNQNLDFTAEREKITSLLHDD</sequence>
<dbReference type="AlphaFoldDB" id="A0AA35T8U2"/>
<accession>A0AA35T8U2</accession>
<organism evidence="1 2">
    <name type="scientific">Geodia barretti</name>
    <name type="common">Barrett's horny sponge</name>
    <dbReference type="NCBI Taxonomy" id="519541"/>
    <lineage>
        <taxon>Eukaryota</taxon>
        <taxon>Metazoa</taxon>
        <taxon>Porifera</taxon>
        <taxon>Demospongiae</taxon>
        <taxon>Heteroscleromorpha</taxon>
        <taxon>Tetractinellida</taxon>
        <taxon>Astrophorina</taxon>
        <taxon>Geodiidae</taxon>
        <taxon>Geodia</taxon>
    </lineage>
</organism>
<dbReference type="Proteomes" id="UP001174909">
    <property type="component" value="Unassembled WGS sequence"/>
</dbReference>
<evidence type="ECO:0000313" key="1">
    <source>
        <dbReference type="EMBL" id="CAI8043083.1"/>
    </source>
</evidence>
<name>A0AA35T8U2_GEOBA</name>
<evidence type="ECO:0000313" key="2">
    <source>
        <dbReference type="Proteomes" id="UP001174909"/>
    </source>
</evidence>
<keyword evidence="2" id="KW-1185">Reference proteome</keyword>
<reference evidence="1" key="1">
    <citation type="submission" date="2023-03" db="EMBL/GenBank/DDBJ databases">
        <authorList>
            <person name="Steffen K."/>
            <person name="Cardenas P."/>
        </authorList>
    </citation>
    <scope>NUCLEOTIDE SEQUENCE</scope>
</reference>
<protein>
    <submittedName>
        <fullName evidence="1">Uncharacterized protein</fullName>
    </submittedName>
</protein>
<gene>
    <name evidence="1" type="ORF">GBAR_LOCUS23908</name>
</gene>
<comment type="caution">
    <text evidence="1">The sequence shown here is derived from an EMBL/GenBank/DDBJ whole genome shotgun (WGS) entry which is preliminary data.</text>
</comment>